<organism evidence="2 3">
    <name type="scientific">Tetrapisispora phaffii (strain ATCC 24235 / CBS 4417 / NBRC 1672 / NRRL Y-8282 / UCD 70-5)</name>
    <name type="common">Yeast</name>
    <name type="synonym">Fabospora phaffii</name>
    <dbReference type="NCBI Taxonomy" id="1071381"/>
    <lineage>
        <taxon>Eukaryota</taxon>
        <taxon>Fungi</taxon>
        <taxon>Dikarya</taxon>
        <taxon>Ascomycota</taxon>
        <taxon>Saccharomycotina</taxon>
        <taxon>Saccharomycetes</taxon>
        <taxon>Saccharomycetales</taxon>
        <taxon>Saccharomycetaceae</taxon>
        <taxon>Tetrapisispora</taxon>
    </lineage>
</organism>
<gene>
    <name evidence="2" type="primary">TPHA0H01790</name>
    <name evidence="2" type="ordered locus">TPHA_0H01790</name>
</gene>
<dbReference type="EMBL" id="HE612863">
    <property type="protein sequence ID" value="CCE64385.1"/>
    <property type="molecule type" value="Genomic_DNA"/>
</dbReference>
<dbReference type="PROSITE" id="PS51886">
    <property type="entry name" value="TLDC"/>
    <property type="match status" value="1"/>
</dbReference>
<dbReference type="eggNOG" id="ENOG502QV3R">
    <property type="taxonomic scope" value="Eukaryota"/>
</dbReference>
<sequence>MGQGSSIPEASSGDSNESIKDLTSELEIVDYFNKRVISQFSNIELLCFKHLLEIDDYSTIIDDAVVYKLLQIQDVSDRLRNLILNFIKRLTNFPFISTVADNVTAYGLLKTIVILQKQKFIKYTNNNQLNMLKILFIALGDYDREEDNKKILDCHNISISTILTTYDGIPIHDISVSSSNMISFLTWILALSNVCPTNNSIVDTKHMFKYWEKYETSAISLVRSMNPDIIKPDDNQNILFIQFKTALETIMPHVYLPLEHLLNHLLFMESSLIKSQEIEISFQESKLMTFAVASQLSTLLRNDVVISKLHKLYSGRESGFSMRSFQSKAFKWNAPTILLISGMRVTDDVEYATKKNPRYKKFIDQYPRLRDLDQNLEPCHSKLRKVTFAVYVDEPWKVSNKLQFGGLKTLIVELSPRQDCFRAAKPGVIYFNTVGGGIGIGSSQPVQKKNSLSYTPGNVSLTIDNSLEFGAFRHTGYGGSIEPSSILQKKEDATRTFEIRFLIQDIEVWGCGGEKEIDEQLKQWAWEEEEAKKRQRVNLKSMGEDRALLEMAGIIGNHAHSGGSL</sequence>
<dbReference type="Proteomes" id="UP000005666">
    <property type="component" value="Chromosome 8"/>
</dbReference>
<dbReference type="GO" id="GO:0000329">
    <property type="term" value="C:fungal-type vacuole membrane"/>
    <property type="evidence" value="ECO:0007669"/>
    <property type="project" value="EnsemblFungi"/>
</dbReference>
<reference evidence="2 3" key="1">
    <citation type="journal article" date="2011" name="Proc. Natl. Acad. Sci. U.S.A.">
        <title>Evolutionary erosion of yeast sex chromosomes by mating-type switching accidents.</title>
        <authorList>
            <person name="Gordon J.L."/>
            <person name="Armisen D."/>
            <person name="Proux-Wera E."/>
            <person name="Oheigeartaigh S.S."/>
            <person name="Byrne K.P."/>
            <person name="Wolfe K.H."/>
        </authorList>
    </citation>
    <scope>NUCLEOTIDE SEQUENCE [LARGE SCALE GENOMIC DNA]</scope>
    <source>
        <strain evidence="3">ATCC 24235 / CBS 4417 / NBRC 1672 / NRRL Y-8282 / UCD 70-5</strain>
    </source>
</reference>
<evidence type="ECO:0000313" key="3">
    <source>
        <dbReference type="Proteomes" id="UP000005666"/>
    </source>
</evidence>
<dbReference type="HOGENOM" id="CLU_011918_1_0_1"/>
<dbReference type="Pfam" id="PF07534">
    <property type="entry name" value="TLD"/>
    <property type="match status" value="1"/>
</dbReference>
<name>G8BX81_TETPH</name>
<protein>
    <recommendedName>
        <fullName evidence="1">TLDc domain-containing protein</fullName>
    </recommendedName>
</protein>
<proteinExistence type="predicted"/>
<accession>G8BX81</accession>
<dbReference type="OMA" id="KWEFEAR"/>
<dbReference type="KEGG" id="tpf:TPHA_0H01790"/>
<dbReference type="InterPro" id="IPR006571">
    <property type="entry name" value="TLDc_dom"/>
</dbReference>
<keyword evidence="3" id="KW-1185">Reference proteome</keyword>
<dbReference type="SMART" id="SM00584">
    <property type="entry name" value="TLDc"/>
    <property type="match status" value="1"/>
</dbReference>
<dbReference type="OrthoDB" id="289228at2759"/>
<evidence type="ECO:0000313" key="2">
    <source>
        <dbReference type="EMBL" id="CCE64385.1"/>
    </source>
</evidence>
<dbReference type="GO" id="GO:0032984">
    <property type="term" value="P:protein-containing complex disassembly"/>
    <property type="evidence" value="ECO:0007669"/>
    <property type="project" value="EnsemblFungi"/>
</dbReference>
<dbReference type="AlphaFoldDB" id="G8BX81"/>
<dbReference type="STRING" id="1071381.G8BX81"/>
<evidence type="ECO:0000259" key="1">
    <source>
        <dbReference type="PROSITE" id="PS51886"/>
    </source>
</evidence>
<dbReference type="GeneID" id="11534020"/>
<feature type="domain" description="TLDc" evidence="1">
    <location>
        <begin position="286"/>
        <end position="512"/>
    </location>
</feature>
<dbReference type="RefSeq" id="XP_003686819.1">
    <property type="nucleotide sequence ID" value="XM_003686771.1"/>
</dbReference>